<keyword evidence="3" id="KW-1185">Reference proteome</keyword>
<dbReference type="EMBL" id="JAOUSF010000003">
    <property type="protein sequence ID" value="MCU9614101.1"/>
    <property type="molecule type" value="Genomic_DNA"/>
</dbReference>
<dbReference type="Proteomes" id="UP001209318">
    <property type="component" value="Unassembled WGS sequence"/>
</dbReference>
<sequence length="90" mass="10890">MNQSLNDQLREWLKQHPELTPKKPPTIKEQVKEWKQQAREIKEHSKKKKKRDFEQKQGNFESLSESDIKYLMGLYRPTYSRKKGGAFKQR</sequence>
<accession>A0AAE3ITC6</accession>
<name>A0AAE3ITC6_9BACI</name>
<dbReference type="AlphaFoldDB" id="A0AAE3ITC6"/>
<organism evidence="2 3">
    <name type="scientific">Perspicuibacillus lycopersici</name>
    <dbReference type="NCBI Taxonomy" id="1325689"/>
    <lineage>
        <taxon>Bacteria</taxon>
        <taxon>Bacillati</taxon>
        <taxon>Bacillota</taxon>
        <taxon>Bacilli</taxon>
        <taxon>Bacillales</taxon>
        <taxon>Bacillaceae</taxon>
        <taxon>Perspicuibacillus</taxon>
    </lineage>
</organism>
<feature type="region of interest" description="Disordered" evidence="1">
    <location>
        <begin position="1"/>
        <end position="60"/>
    </location>
</feature>
<gene>
    <name evidence="2" type="ORF">OEV98_11070</name>
</gene>
<evidence type="ECO:0000313" key="3">
    <source>
        <dbReference type="Proteomes" id="UP001209318"/>
    </source>
</evidence>
<evidence type="ECO:0000313" key="2">
    <source>
        <dbReference type="EMBL" id="MCU9614101.1"/>
    </source>
</evidence>
<dbReference type="RefSeq" id="WP_263073338.1">
    <property type="nucleotide sequence ID" value="NZ_JAOUSF010000003.1"/>
</dbReference>
<protein>
    <submittedName>
        <fullName evidence="2">Uncharacterized protein</fullName>
    </submittedName>
</protein>
<proteinExistence type="predicted"/>
<comment type="caution">
    <text evidence="2">The sequence shown here is derived from an EMBL/GenBank/DDBJ whole genome shotgun (WGS) entry which is preliminary data.</text>
</comment>
<feature type="compositionally biased region" description="Basic and acidic residues" evidence="1">
    <location>
        <begin position="8"/>
        <end position="21"/>
    </location>
</feature>
<reference evidence="2" key="1">
    <citation type="submission" date="2022-10" db="EMBL/GenBank/DDBJ databases">
        <title>Description of Fervidibacillus gen. nov. in the family Fervidibacillaceae fam. nov. with two species, Fervidibacillus albus sp. nov., and Fervidibacillus halotolerans sp. nov., isolated from tidal flat sediments.</title>
        <authorList>
            <person name="Kwon K.K."/>
            <person name="Yang S.-H."/>
        </authorList>
    </citation>
    <scope>NUCLEOTIDE SEQUENCE</scope>
    <source>
        <strain evidence="2">JCM 19140</strain>
    </source>
</reference>
<evidence type="ECO:0000256" key="1">
    <source>
        <dbReference type="SAM" id="MobiDB-lite"/>
    </source>
</evidence>
<feature type="compositionally biased region" description="Basic and acidic residues" evidence="1">
    <location>
        <begin position="29"/>
        <end position="43"/>
    </location>
</feature>